<dbReference type="PROSITE" id="PS50893">
    <property type="entry name" value="ABC_TRANSPORTER_2"/>
    <property type="match status" value="2"/>
</dbReference>
<dbReference type="InterPro" id="IPR003439">
    <property type="entry name" value="ABC_transporter-like_ATP-bd"/>
</dbReference>
<dbReference type="GO" id="GO:0006281">
    <property type="term" value="P:DNA repair"/>
    <property type="evidence" value="ECO:0007669"/>
    <property type="project" value="UniProtKB-KW"/>
</dbReference>
<dbReference type="EMBL" id="JACMHY010000001">
    <property type="protein sequence ID" value="MBC2863768.1"/>
    <property type="molecule type" value="Genomic_DNA"/>
</dbReference>
<protein>
    <recommendedName>
        <fullName evidence="12">UvrABC system protein A</fullName>
    </recommendedName>
    <alternativeName>
        <fullName evidence="13">Excinuclease ABC subunit A</fullName>
    </alternativeName>
</protein>
<comment type="caution">
    <text evidence="15">The sequence shown here is derived from an EMBL/GenBank/DDBJ whole genome shotgun (WGS) entry which is preliminary data.</text>
</comment>
<accession>A0A7X1LNE7</accession>
<feature type="domain" description="ABC transporter" evidence="14">
    <location>
        <begin position="484"/>
        <end position="785"/>
    </location>
</feature>
<keyword evidence="10" id="KW-0234">DNA repair</keyword>
<evidence type="ECO:0000256" key="2">
    <source>
        <dbReference type="ARBA" id="ARBA00022490"/>
    </source>
</evidence>
<keyword evidence="9" id="KW-0238">DNA-binding</keyword>
<keyword evidence="7" id="KW-0067">ATP-binding</keyword>
<name>A0A7X1LNE7_9ACTN</name>
<organism evidence="15 16">
    <name type="scientific">Streptomyces mexicanus</name>
    <dbReference type="NCBI Taxonomy" id="178566"/>
    <lineage>
        <taxon>Bacteria</taxon>
        <taxon>Bacillati</taxon>
        <taxon>Actinomycetota</taxon>
        <taxon>Actinomycetes</taxon>
        <taxon>Kitasatosporales</taxon>
        <taxon>Streptomycetaceae</taxon>
        <taxon>Streptomyces</taxon>
    </lineage>
</organism>
<dbReference type="Gene3D" id="1.20.1580.10">
    <property type="entry name" value="ABC transporter ATPase like domain"/>
    <property type="match status" value="2"/>
</dbReference>
<evidence type="ECO:0000256" key="9">
    <source>
        <dbReference type="ARBA" id="ARBA00023125"/>
    </source>
</evidence>
<evidence type="ECO:0000256" key="1">
    <source>
        <dbReference type="ARBA" id="ARBA00004496"/>
    </source>
</evidence>
<dbReference type="GO" id="GO:0005524">
    <property type="term" value="F:ATP binding"/>
    <property type="evidence" value="ECO:0007669"/>
    <property type="project" value="UniProtKB-KW"/>
</dbReference>
<evidence type="ECO:0000313" key="15">
    <source>
        <dbReference type="EMBL" id="MBC2863768.1"/>
    </source>
</evidence>
<dbReference type="GO" id="GO:0003677">
    <property type="term" value="F:DNA binding"/>
    <property type="evidence" value="ECO:0007669"/>
    <property type="project" value="UniProtKB-KW"/>
</dbReference>
<reference evidence="15 16" key="1">
    <citation type="submission" date="2020-08" db="EMBL/GenBank/DDBJ databases">
        <title>Whole-Genome Sequence of French Clinical Streptomyces mexicanus Strain Q0842.</title>
        <authorList>
            <person name="Boxberger M."/>
            <person name="La Scola B."/>
        </authorList>
    </citation>
    <scope>NUCLEOTIDE SEQUENCE [LARGE SCALE GENOMIC DNA]</scope>
    <source>
        <strain evidence="15 16">Marseille-Q0842</strain>
    </source>
</reference>
<evidence type="ECO:0000256" key="11">
    <source>
        <dbReference type="ARBA" id="ARBA00038000"/>
    </source>
</evidence>
<sequence length="796" mass="84571">MSTATSTDTQTVALSAADSHDLIRVHGARENNLKDVSVEIPKRRLTVFTGVSGSGKSSLVFDTIAAESQRMINETYSAFVQSFMPTLARPDVDVLEGLTTAIIVDQQRMGADPRSTVGTATDANAMLRILFSRLGQPHIGSPKAFSFNVASISGAGAVTVERGGKKVKERREFSITGGMCPRCEGRGTVTDLDVTQLYDDTKSLNGGALEVPGYKSGGWNHRLYAESGLVDPDKPIREYTERELHDFLHREPTRMKIAGINMTYEGLIPRIRKSMLAKDKEAMQPHIRAFVERAVTFTACPECDGTRLSAAARSSKIDGISIADACAMQISDLAEWVRGLDEPSVAPLLTSLAHTLDSFVEIGLGYLSLDRPAGTLSGGEAQRVKMVRHLGSSLTDVTYVFDEPTTGLHPHDIQRMNTLLLRLRDKGNTVLVVEHKPEVIAIADHVVDLGPGAGAAGGTVCFEGSVDGLRAAGTLTGRHLDDRARLKETVRAPSGVLEIRGATTHNLRGVDVDIPLGVLCVVTGVAGSGKSSLVHGSIPAGADVVSIDQSPIRGSRRSNPATYTGLLDPIRKAFAKAGGVKPALFSANSEGACPACNGAGVVYTDLAMMAGVATTCEECEGKRFEASVLEYKLAGRDISEVLAMPVSEAEEFFGAGEARTPAAHRILRRMADVGLGYLTLGQPLTTLSGGERQRLKLATHMGDKGGIYVLDEPTAGLHLADVRQLLGLLDRLVDSGKSVIVVEHHQAVMAHADWIIDLGPGAGHDGGRIVFEGTPADLVAARSTLTGEHLAEYVGA</sequence>
<evidence type="ECO:0000256" key="7">
    <source>
        <dbReference type="ARBA" id="ARBA00022840"/>
    </source>
</evidence>
<proteinExistence type="inferred from homology"/>
<dbReference type="SUPFAM" id="SSF52540">
    <property type="entry name" value="P-loop containing nucleoside triphosphate hydrolases"/>
    <property type="match status" value="2"/>
</dbReference>
<gene>
    <name evidence="15" type="ORF">H1R13_01790</name>
</gene>
<dbReference type="InterPro" id="IPR027417">
    <property type="entry name" value="P-loop_NTPase"/>
</dbReference>
<keyword evidence="16" id="KW-1185">Reference proteome</keyword>
<dbReference type="AlphaFoldDB" id="A0A7X1LNE7"/>
<evidence type="ECO:0000256" key="12">
    <source>
        <dbReference type="ARBA" id="ARBA00039316"/>
    </source>
</evidence>
<dbReference type="GO" id="GO:0004518">
    <property type="term" value="F:nuclease activity"/>
    <property type="evidence" value="ECO:0007669"/>
    <property type="project" value="UniProtKB-KW"/>
</dbReference>
<keyword evidence="4" id="KW-0547">Nucleotide-binding</keyword>
<keyword evidence="6" id="KW-0228">DNA excision</keyword>
<dbReference type="Gene3D" id="3.40.50.300">
    <property type="entry name" value="P-loop containing nucleotide triphosphate hydrolases"/>
    <property type="match status" value="3"/>
</dbReference>
<keyword evidence="3" id="KW-0677">Repeat</keyword>
<comment type="subcellular location">
    <subcellularLocation>
        <location evidence="1">Cytoplasm</location>
    </subcellularLocation>
</comment>
<comment type="similarity">
    <text evidence="11">Belongs to the ABC transporter superfamily. UvrA family.</text>
</comment>
<evidence type="ECO:0000256" key="13">
    <source>
        <dbReference type="ARBA" id="ARBA00042156"/>
    </source>
</evidence>
<dbReference type="PANTHER" id="PTHR43152:SF2">
    <property type="entry name" value="DRUG RESISTANCE ABC TRANSPORTER"/>
    <property type="match status" value="1"/>
</dbReference>
<dbReference type="RefSeq" id="WP_159671918.1">
    <property type="nucleotide sequence ID" value="NZ_JACMHY010000001.1"/>
</dbReference>
<evidence type="ECO:0000256" key="4">
    <source>
        <dbReference type="ARBA" id="ARBA00022741"/>
    </source>
</evidence>
<evidence type="ECO:0000259" key="14">
    <source>
        <dbReference type="PROSITE" id="PS50893"/>
    </source>
</evidence>
<keyword evidence="8" id="KW-0267">Excision nuclease</keyword>
<evidence type="ECO:0000256" key="3">
    <source>
        <dbReference type="ARBA" id="ARBA00022737"/>
    </source>
</evidence>
<dbReference type="GO" id="GO:0016887">
    <property type="term" value="F:ATP hydrolysis activity"/>
    <property type="evidence" value="ECO:0007669"/>
    <property type="project" value="InterPro"/>
</dbReference>
<dbReference type="Proteomes" id="UP000517694">
    <property type="component" value="Unassembled WGS sequence"/>
</dbReference>
<dbReference type="GO" id="GO:0005737">
    <property type="term" value="C:cytoplasm"/>
    <property type="evidence" value="ECO:0007669"/>
    <property type="project" value="UniProtKB-SubCell"/>
</dbReference>
<evidence type="ECO:0000313" key="16">
    <source>
        <dbReference type="Proteomes" id="UP000517694"/>
    </source>
</evidence>
<evidence type="ECO:0000256" key="5">
    <source>
        <dbReference type="ARBA" id="ARBA00022763"/>
    </source>
</evidence>
<keyword evidence="2" id="KW-0963">Cytoplasm</keyword>
<dbReference type="Pfam" id="PF00005">
    <property type="entry name" value="ABC_tran"/>
    <property type="match status" value="1"/>
</dbReference>
<evidence type="ECO:0000256" key="8">
    <source>
        <dbReference type="ARBA" id="ARBA00022881"/>
    </source>
</evidence>
<dbReference type="Gene3D" id="1.10.8.280">
    <property type="entry name" value="ABC transporter ATPase domain-like"/>
    <property type="match status" value="1"/>
</dbReference>
<evidence type="ECO:0000256" key="6">
    <source>
        <dbReference type="ARBA" id="ARBA00022769"/>
    </source>
</evidence>
<dbReference type="PANTHER" id="PTHR43152">
    <property type="entry name" value="UVRABC SYSTEM PROTEIN A"/>
    <property type="match status" value="1"/>
</dbReference>
<feature type="domain" description="ABC transporter" evidence="14">
    <location>
        <begin position="17"/>
        <end position="476"/>
    </location>
</feature>
<evidence type="ECO:0000256" key="10">
    <source>
        <dbReference type="ARBA" id="ARBA00023204"/>
    </source>
</evidence>
<keyword evidence="5" id="KW-0227">DNA damage</keyword>
<dbReference type="OrthoDB" id="9809851at2"/>